<organism evidence="8 9">
    <name type="scientific">Oleiphilus messinensis</name>
    <dbReference type="NCBI Taxonomy" id="141451"/>
    <lineage>
        <taxon>Bacteria</taxon>
        <taxon>Pseudomonadati</taxon>
        <taxon>Pseudomonadota</taxon>
        <taxon>Gammaproteobacteria</taxon>
        <taxon>Oceanospirillales</taxon>
        <taxon>Oleiphilaceae</taxon>
        <taxon>Oleiphilus</taxon>
    </lineage>
</organism>
<dbReference type="PROSITE" id="PS00676">
    <property type="entry name" value="SIGMA54_INTERACT_2"/>
    <property type="match status" value="1"/>
</dbReference>
<feature type="region of interest" description="Disordered" evidence="6">
    <location>
        <begin position="451"/>
        <end position="470"/>
    </location>
</feature>
<dbReference type="SMART" id="SM00382">
    <property type="entry name" value="AAA"/>
    <property type="match status" value="1"/>
</dbReference>
<evidence type="ECO:0000256" key="4">
    <source>
        <dbReference type="ARBA" id="ARBA00023125"/>
    </source>
</evidence>
<dbReference type="FunFam" id="3.40.50.300:FF:000006">
    <property type="entry name" value="DNA-binding transcriptional regulator NtrC"/>
    <property type="match status" value="1"/>
</dbReference>
<protein>
    <submittedName>
        <fullName evidence="8">GAF sensor-containing signal transduction transcription regulator</fullName>
    </submittedName>
</protein>
<dbReference type="GO" id="GO:0003677">
    <property type="term" value="F:DNA binding"/>
    <property type="evidence" value="ECO:0007669"/>
    <property type="project" value="UniProtKB-KW"/>
</dbReference>
<dbReference type="CDD" id="cd00009">
    <property type="entry name" value="AAA"/>
    <property type="match status" value="1"/>
</dbReference>
<evidence type="ECO:0000259" key="7">
    <source>
        <dbReference type="PROSITE" id="PS50045"/>
    </source>
</evidence>
<dbReference type="EMBL" id="CP021425">
    <property type="protein sequence ID" value="ARU54735.1"/>
    <property type="molecule type" value="Genomic_DNA"/>
</dbReference>
<evidence type="ECO:0000313" key="9">
    <source>
        <dbReference type="Proteomes" id="UP000196027"/>
    </source>
</evidence>
<dbReference type="SUPFAM" id="SSF55781">
    <property type="entry name" value="GAF domain-like"/>
    <property type="match status" value="1"/>
</dbReference>
<dbReference type="PANTHER" id="PTHR32071:SF35">
    <property type="entry name" value="ANAEROBIC NITRIC OXIDE REDUCTASE TRANSCRIPTION REGULATOR NORR"/>
    <property type="match status" value="1"/>
</dbReference>
<dbReference type="OrthoDB" id="9804019at2"/>
<dbReference type="InterPro" id="IPR002078">
    <property type="entry name" value="Sigma_54_int"/>
</dbReference>
<dbReference type="SUPFAM" id="SSF46689">
    <property type="entry name" value="Homeodomain-like"/>
    <property type="match status" value="1"/>
</dbReference>
<evidence type="ECO:0000313" key="8">
    <source>
        <dbReference type="EMBL" id="ARU54735.1"/>
    </source>
</evidence>
<dbReference type="GO" id="GO:0006355">
    <property type="term" value="P:regulation of DNA-templated transcription"/>
    <property type="evidence" value="ECO:0007669"/>
    <property type="project" value="InterPro"/>
</dbReference>
<dbReference type="GO" id="GO:0005524">
    <property type="term" value="F:ATP binding"/>
    <property type="evidence" value="ECO:0007669"/>
    <property type="project" value="UniProtKB-KW"/>
</dbReference>
<dbReference type="PROSITE" id="PS00688">
    <property type="entry name" value="SIGMA54_INTERACT_3"/>
    <property type="match status" value="1"/>
</dbReference>
<dbReference type="Proteomes" id="UP000196027">
    <property type="component" value="Chromosome"/>
</dbReference>
<accession>A0A1Y0I5C4</accession>
<gene>
    <name evidence="8" type="ORF">OLMES_0633</name>
</gene>
<dbReference type="InterPro" id="IPR025944">
    <property type="entry name" value="Sigma_54_int_dom_CS"/>
</dbReference>
<feature type="domain" description="Sigma-54 factor interaction" evidence="7">
    <location>
        <begin position="198"/>
        <end position="427"/>
    </location>
</feature>
<keyword evidence="4" id="KW-0238">DNA-binding</keyword>
<dbReference type="InterPro" id="IPR025662">
    <property type="entry name" value="Sigma_54_int_dom_ATP-bd_1"/>
</dbReference>
<proteinExistence type="predicted"/>
<evidence type="ECO:0000256" key="5">
    <source>
        <dbReference type="ARBA" id="ARBA00023163"/>
    </source>
</evidence>
<dbReference type="InterPro" id="IPR009057">
    <property type="entry name" value="Homeodomain-like_sf"/>
</dbReference>
<dbReference type="Pfam" id="PF00158">
    <property type="entry name" value="Sigma54_activat"/>
    <property type="match status" value="1"/>
</dbReference>
<dbReference type="Gene3D" id="3.30.450.40">
    <property type="match status" value="1"/>
</dbReference>
<dbReference type="Pfam" id="PF01590">
    <property type="entry name" value="GAF"/>
    <property type="match status" value="1"/>
</dbReference>
<dbReference type="InterPro" id="IPR025943">
    <property type="entry name" value="Sigma_54_int_dom_ATP-bd_2"/>
</dbReference>
<dbReference type="SMART" id="SM00065">
    <property type="entry name" value="GAF"/>
    <property type="match status" value="1"/>
</dbReference>
<dbReference type="Gene3D" id="1.10.8.60">
    <property type="match status" value="1"/>
</dbReference>
<evidence type="ECO:0000256" key="2">
    <source>
        <dbReference type="ARBA" id="ARBA00022840"/>
    </source>
</evidence>
<dbReference type="PANTHER" id="PTHR32071">
    <property type="entry name" value="TRANSCRIPTIONAL REGULATORY PROTEIN"/>
    <property type="match status" value="1"/>
</dbReference>
<dbReference type="Gene3D" id="1.10.10.60">
    <property type="entry name" value="Homeodomain-like"/>
    <property type="match status" value="1"/>
</dbReference>
<reference evidence="8 9" key="1">
    <citation type="submission" date="2017-05" db="EMBL/GenBank/DDBJ databases">
        <title>Genomic insights into alkan degradation activity of Oleiphilus messinensis.</title>
        <authorList>
            <person name="Kozyavkin S.A."/>
            <person name="Slesarev A.I."/>
            <person name="Golyshin P.N."/>
            <person name="Korzhenkov A."/>
            <person name="Golyshina O.N."/>
            <person name="Toshchakov S.V."/>
        </authorList>
    </citation>
    <scope>NUCLEOTIDE SEQUENCE [LARGE SCALE GENOMIC DNA]</scope>
    <source>
        <strain evidence="8 9">ME102</strain>
    </source>
</reference>
<keyword evidence="3" id="KW-0805">Transcription regulation</keyword>
<dbReference type="InterPro" id="IPR058031">
    <property type="entry name" value="AAA_lid_NorR"/>
</dbReference>
<keyword evidence="9" id="KW-1185">Reference proteome</keyword>
<evidence type="ECO:0000256" key="3">
    <source>
        <dbReference type="ARBA" id="ARBA00023015"/>
    </source>
</evidence>
<evidence type="ECO:0000256" key="1">
    <source>
        <dbReference type="ARBA" id="ARBA00022741"/>
    </source>
</evidence>
<keyword evidence="1" id="KW-0547">Nucleotide-binding</keyword>
<sequence length="543" mass="60086">MITPRVHISTSTLLDLAIDMATSVTAEDRFERLLNTVRGIIQCDAVVMLQRQGERLKPLAQKGLVRDVLGRRFDIQSHPRFTQILNSTGPVRFASDCDLPDPYDGMVHAYEGNLPVHACMGLPLRSNNEVIGLLTLDSLTPGCFDSIPERTLEIIAAMAAACLNTAMLLEKLEAHTQHVQRVVCELTEEALTKDGGEIIGHSQVMNRLREEISVVAPSDFTVLIEGETGVGKELVARTLHQQSNRSNGPLVYVNCAALPENLVESELFGHVKGAFTGAERNRAGKFSLANGGTLFLDEVGELPMATQSKLLRALQSQEIQPVGQDEPEYVDVRVLAATNRQLKHEIERGQFREDLFHRLSMYPLQVPALRERTGDITLLAGYFAEQTRRKLGLQQLLIDNGVVARLEAYDWPGNVRELEHIIGRAALRANASRPHALTTIKIEHLEHLAPLGKSSSSRTPSEAIKEPDFSPTVPISLKTATEQFQRNLILKQLQDHQGNWSATARALEMDRANLSRLAKRLGIAVKKIVHQPSSNVVTPKTRS</sequence>
<name>A0A1Y0I5C4_9GAMM</name>
<dbReference type="AlphaFoldDB" id="A0A1Y0I5C4"/>
<keyword evidence="5" id="KW-0804">Transcription</keyword>
<evidence type="ECO:0000256" key="6">
    <source>
        <dbReference type="SAM" id="MobiDB-lite"/>
    </source>
</evidence>
<keyword evidence="2" id="KW-0067">ATP-binding</keyword>
<dbReference type="InterPro" id="IPR029016">
    <property type="entry name" value="GAF-like_dom_sf"/>
</dbReference>
<dbReference type="InterPro" id="IPR003593">
    <property type="entry name" value="AAA+_ATPase"/>
</dbReference>
<dbReference type="SUPFAM" id="SSF52540">
    <property type="entry name" value="P-loop containing nucleoside triphosphate hydrolases"/>
    <property type="match status" value="1"/>
</dbReference>
<dbReference type="InterPro" id="IPR027417">
    <property type="entry name" value="P-loop_NTPase"/>
</dbReference>
<dbReference type="PROSITE" id="PS50045">
    <property type="entry name" value="SIGMA54_INTERACT_4"/>
    <property type="match status" value="1"/>
</dbReference>
<dbReference type="KEGG" id="ome:OLMES_0633"/>
<dbReference type="NCBIfam" id="NF003451">
    <property type="entry name" value="PRK05022.1"/>
    <property type="match status" value="1"/>
</dbReference>
<dbReference type="InterPro" id="IPR003018">
    <property type="entry name" value="GAF"/>
</dbReference>
<dbReference type="RefSeq" id="WP_087459905.1">
    <property type="nucleotide sequence ID" value="NZ_CP021425.1"/>
</dbReference>
<dbReference type="PROSITE" id="PS00675">
    <property type="entry name" value="SIGMA54_INTERACT_1"/>
    <property type="match status" value="1"/>
</dbReference>
<dbReference type="Pfam" id="PF25601">
    <property type="entry name" value="AAA_lid_14"/>
    <property type="match status" value="1"/>
</dbReference>
<dbReference type="Gene3D" id="3.40.50.300">
    <property type="entry name" value="P-loop containing nucleotide triphosphate hydrolases"/>
    <property type="match status" value="1"/>
</dbReference>